<gene>
    <name evidence="1" type="ORF">CG716_19495</name>
</gene>
<reference evidence="1 2" key="1">
    <citation type="submission" date="2017-07" db="EMBL/GenBank/DDBJ databases">
        <title>The new phylogeny of genus Mycobacterium.</title>
        <authorList>
            <person name="Tortoli E."/>
            <person name="Trovato A."/>
            <person name="Cirillo D.M."/>
        </authorList>
    </citation>
    <scope>NUCLEOTIDE SEQUENCE [LARGE SCALE GENOMIC DNA]</scope>
    <source>
        <strain evidence="1 2">ATCC 33027</strain>
    </source>
</reference>
<dbReference type="RefSeq" id="WP_094482623.1">
    <property type="nucleotide sequence ID" value="NZ_NOZR01000018.1"/>
</dbReference>
<dbReference type="OrthoDB" id="8910160at2"/>
<keyword evidence="2" id="KW-1185">Reference proteome</keyword>
<dbReference type="InterPro" id="IPR047727">
    <property type="entry name" value="Sce7725-like"/>
</dbReference>
<sequence>MYHPYFRGKQFELIAIRESAELIASAGFTPIIEPVREALGGLERTLGSLVAAGAQAIVVVNPRHGHHRGNGDSIAALLERDYRDNDAIGAGILLRSDTTLPDAAGLLSTHPGNEVAVLHAGFTDARGIAEALDGRMEHVRNVFIDGEASRLYRRHFADSTRILIRDGFERQRNADYGEVDSFSDLHITYTEEGMDGYGDFLTVGDVFSENGGPAYAVAIHLTFIDPAQDDAMFVYHFVSDTNDTPTDPAGKFAQALAKLIRRLDSGRSNLLETRAITEFRDLHARGHFPGLGHVKKLSMIHHLETLANFHGQRPNA</sequence>
<dbReference type="EMBL" id="NOZR01000018">
    <property type="protein sequence ID" value="OYN77040.1"/>
    <property type="molecule type" value="Genomic_DNA"/>
</dbReference>
<evidence type="ECO:0000313" key="1">
    <source>
        <dbReference type="EMBL" id="OYN77040.1"/>
    </source>
</evidence>
<dbReference type="AlphaFoldDB" id="A0A255DD51"/>
<name>A0A255DD51_9MYCO</name>
<accession>A0A255DD51</accession>
<protein>
    <submittedName>
        <fullName evidence="1">ATP-binding protein</fullName>
    </submittedName>
</protein>
<keyword evidence="1" id="KW-0067">ATP-binding</keyword>
<dbReference type="GO" id="GO:0005524">
    <property type="term" value="F:ATP binding"/>
    <property type="evidence" value="ECO:0007669"/>
    <property type="project" value="UniProtKB-KW"/>
</dbReference>
<organism evidence="1 2">
    <name type="scientific">Mycolicibacterium sphagni</name>
    <dbReference type="NCBI Taxonomy" id="1786"/>
    <lineage>
        <taxon>Bacteria</taxon>
        <taxon>Bacillati</taxon>
        <taxon>Actinomycetota</taxon>
        <taxon>Actinomycetes</taxon>
        <taxon>Mycobacteriales</taxon>
        <taxon>Mycobacteriaceae</taxon>
        <taxon>Mycolicibacterium</taxon>
    </lineage>
</organism>
<dbReference type="NCBIfam" id="NF033831">
    <property type="entry name" value="sce7725_fam"/>
    <property type="match status" value="1"/>
</dbReference>
<dbReference type="Proteomes" id="UP000216063">
    <property type="component" value="Unassembled WGS sequence"/>
</dbReference>
<proteinExistence type="predicted"/>
<comment type="caution">
    <text evidence="1">The sequence shown here is derived from an EMBL/GenBank/DDBJ whole genome shotgun (WGS) entry which is preliminary data.</text>
</comment>
<keyword evidence="1" id="KW-0547">Nucleotide-binding</keyword>
<evidence type="ECO:0000313" key="2">
    <source>
        <dbReference type="Proteomes" id="UP000216063"/>
    </source>
</evidence>